<gene>
    <name evidence="2" type="ORF">OO014_11930</name>
</gene>
<dbReference type="RefSeq" id="WP_272462544.1">
    <property type="nucleotide sequence ID" value="NZ_JAPFQL010000048.1"/>
</dbReference>
<dbReference type="InterPro" id="IPR036249">
    <property type="entry name" value="Thioredoxin-like_sf"/>
</dbReference>
<dbReference type="SUPFAM" id="SSF52833">
    <property type="entry name" value="Thioredoxin-like"/>
    <property type="match status" value="1"/>
</dbReference>
<comment type="caution">
    <text evidence="2">The sequence shown here is derived from an EMBL/GenBank/DDBJ whole genome shotgun (WGS) entry which is preliminary data.</text>
</comment>
<dbReference type="EMBL" id="JAPFQL010000048">
    <property type="protein sequence ID" value="MDC5697969.1"/>
    <property type="molecule type" value="Genomic_DNA"/>
</dbReference>
<dbReference type="Gene3D" id="3.40.30.10">
    <property type="entry name" value="Glutaredoxin"/>
    <property type="match status" value="1"/>
</dbReference>
<keyword evidence="3" id="KW-1185">Reference proteome</keyword>
<feature type="region of interest" description="Disordered" evidence="1">
    <location>
        <begin position="1"/>
        <end position="23"/>
    </location>
</feature>
<reference evidence="2 3" key="1">
    <citation type="submission" date="2022-11" db="EMBL/GenBank/DDBJ databases">
        <title>Anaerobic phenanthrene biodegradation by a DNRA strain PheN6.</title>
        <authorList>
            <person name="Zhang Z."/>
        </authorList>
    </citation>
    <scope>NUCLEOTIDE SEQUENCE [LARGE SCALE GENOMIC DNA]</scope>
    <source>
        <strain evidence="2 3">PheN6</strain>
    </source>
</reference>
<accession>A0ABT5GID0</accession>
<organism evidence="2 3">
    <name type="scientific">Intrasporangium calvum</name>
    <dbReference type="NCBI Taxonomy" id="53358"/>
    <lineage>
        <taxon>Bacteria</taxon>
        <taxon>Bacillati</taxon>
        <taxon>Actinomycetota</taxon>
        <taxon>Actinomycetes</taxon>
        <taxon>Micrococcales</taxon>
        <taxon>Intrasporangiaceae</taxon>
        <taxon>Intrasporangium</taxon>
    </lineage>
</organism>
<evidence type="ECO:0000313" key="2">
    <source>
        <dbReference type="EMBL" id="MDC5697969.1"/>
    </source>
</evidence>
<name>A0ABT5GID0_9MICO</name>
<dbReference type="Proteomes" id="UP001150259">
    <property type="component" value="Unassembled WGS sequence"/>
</dbReference>
<proteinExistence type="predicted"/>
<protein>
    <submittedName>
        <fullName evidence="2">Glutaredoxin</fullName>
    </submittedName>
</protein>
<evidence type="ECO:0000256" key="1">
    <source>
        <dbReference type="SAM" id="MobiDB-lite"/>
    </source>
</evidence>
<sequence>MSLTRSRRAPSGPPASPARLDPADVTVVTAEHCLLCEDALAELGRRQDEVSLAVVPMDTPTGRELVARHRPVMFPLVLVDGAFLSSGRLPRRKLDKVLAARREAGTRP</sequence>
<evidence type="ECO:0000313" key="3">
    <source>
        <dbReference type="Proteomes" id="UP001150259"/>
    </source>
</evidence>